<comment type="caution">
    <text evidence="1">The sequence shown here is derived from an EMBL/GenBank/DDBJ whole genome shotgun (WGS) entry which is preliminary data.</text>
</comment>
<dbReference type="Proteomes" id="UP001153332">
    <property type="component" value="Unassembled WGS sequence"/>
</dbReference>
<dbReference type="EMBL" id="JAPUUL010002793">
    <property type="protein sequence ID" value="KAJ8124756.1"/>
    <property type="molecule type" value="Genomic_DNA"/>
</dbReference>
<name>A0ACC2JBH7_9PEZI</name>
<organism evidence="1 2">
    <name type="scientific">Lasiodiplodia mahajangana</name>
    <dbReference type="NCBI Taxonomy" id="1108764"/>
    <lineage>
        <taxon>Eukaryota</taxon>
        <taxon>Fungi</taxon>
        <taxon>Dikarya</taxon>
        <taxon>Ascomycota</taxon>
        <taxon>Pezizomycotina</taxon>
        <taxon>Dothideomycetes</taxon>
        <taxon>Dothideomycetes incertae sedis</taxon>
        <taxon>Botryosphaeriales</taxon>
        <taxon>Botryosphaeriaceae</taxon>
        <taxon>Lasiodiplodia</taxon>
    </lineage>
</organism>
<keyword evidence="2" id="KW-1185">Reference proteome</keyword>
<proteinExistence type="predicted"/>
<gene>
    <name evidence="1" type="ORF">O1611_g8884</name>
</gene>
<protein>
    <submittedName>
        <fullName evidence="1">Uncharacterized protein</fullName>
    </submittedName>
</protein>
<accession>A0ACC2JBH7</accession>
<sequence>MGRVECPLARDKAAGRKALSEAPRVATRGKGIAPERPKRRVNPTGFGNLLLALSRARCVGKWEVSESFYDHYIYYSPPMATVTAIPRTPSQQQQQHTVDDPTKAFALSGRNDSSDSSRTSDISAEKVKIKRQPLRKSLAKKEYEGDYVVDRSVSPNRLKTFLKAFKHIRDLSPQQVDDFMASYEIYNLDWADEEAMVAAFGPDYQQRVGRCLEAYYSVLNHLCSLGDVEKMYIPPLMNKKASVRDNQLLNEESIAREIGLKPGMKVLDLGCGRGRVAAHMTSFSGAQVTGINIDANQIAQAKEFNQKCDFSNEFIVRDQNDLPLPFADESFDGFYEIQALSLCKDPSALFKEIYRILKPGSKFLLMDWVSLPAYDPANPLHASLMKRVKPLIGAVGTPTPASFEKALQDAGFTVTRSDNPSIDGLQAGLIDKVDIYFRSVRKLINCLAKVHALPQHFKTLFDRLCLDGQAFVEMDNMRLITTTYRIVAEKPIDTSS</sequence>
<reference evidence="1" key="1">
    <citation type="submission" date="2022-12" db="EMBL/GenBank/DDBJ databases">
        <title>Genome Sequence of Lasiodiplodia mahajangana.</title>
        <authorList>
            <person name="Buettner E."/>
        </authorList>
    </citation>
    <scope>NUCLEOTIDE SEQUENCE</scope>
    <source>
        <strain evidence="1">VT137</strain>
    </source>
</reference>
<evidence type="ECO:0000313" key="1">
    <source>
        <dbReference type="EMBL" id="KAJ8124756.1"/>
    </source>
</evidence>
<evidence type="ECO:0000313" key="2">
    <source>
        <dbReference type="Proteomes" id="UP001153332"/>
    </source>
</evidence>